<gene>
    <name evidence="1" type="ORF">SAMN05421505_10511</name>
</gene>
<dbReference type="Proteomes" id="UP000198923">
    <property type="component" value="Unassembled WGS sequence"/>
</dbReference>
<dbReference type="AlphaFoldDB" id="A0A1G7UWX9"/>
<organism evidence="1 2">
    <name type="scientific">Sinosporangium album</name>
    <dbReference type="NCBI Taxonomy" id="504805"/>
    <lineage>
        <taxon>Bacteria</taxon>
        <taxon>Bacillati</taxon>
        <taxon>Actinomycetota</taxon>
        <taxon>Actinomycetes</taxon>
        <taxon>Streptosporangiales</taxon>
        <taxon>Streptosporangiaceae</taxon>
        <taxon>Sinosporangium</taxon>
    </lineage>
</organism>
<proteinExistence type="predicted"/>
<reference evidence="1 2" key="1">
    <citation type="submission" date="2016-10" db="EMBL/GenBank/DDBJ databases">
        <authorList>
            <person name="de Groot N.N."/>
        </authorList>
    </citation>
    <scope>NUCLEOTIDE SEQUENCE [LARGE SCALE GENOMIC DNA]</scope>
    <source>
        <strain evidence="1 2">CPCC 201354</strain>
    </source>
</reference>
<protein>
    <submittedName>
        <fullName evidence="1">Uncharacterized protein</fullName>
    </submittedName>
</protein>
<name>A0A1G7UWX9_9ACTN</name>
<accession>A0A1G7UWX9</accession>
<keyword evidence="2" id="KW-1185">Reference proteome</keyword>
<dbReference type="EMBL" id="FNCN01000005">
    <property type="protein sequence ID" value="SDG52053.1"/>
    <property type="molecule type" value="Genomic_DNA"/>
</dbReference>
<dbReference type="RefSeq" id="WP_143020158.1">
    <property type="nucleotide sequence ID" value="NZ_FNCN01000005.1"/>
</dbReference>
<evidence type="ECO:0000313" key="1">
    <source>
        <dbReference type="EMBL" id="SDG52053.1"/>
    </source>
</evidence>
<evidence type="ECO:0000313" key="2">
    <source>
        <dbReference type="Proteomes" id="UP000198923"/>
    </source>
</evidence>
<sequence length="92" mass="10716">MISMTAAPKGQGPGRARRALGRLRRAVFDRRGIVRRLARLLSLRSRRRDQPRDRPSAKRRSVPLAHYMRRHQGQQTCKVRAATYLRCDGRRP</sequence>
<dbReference type="STRING" id="504805.SAMN05421505_10511"/>